<evidence type="ECO:0000256" key="1">
    <source>
        <dbReference type="SAM" id="Phobius"/>
    </source>
</evidence>
<keyword evidence="1" id="KW-1133">Transmembrane helix</keyword>
<reference evidence="2 3" key="1">
    <citation type="journal article" date="2014" name="Genome Announc.">
        <title>Draft Genome Sequence of the Haloacid-Degrading Burkholderia caribensis Strain MBA4.</title>
        <authorList>
            <person name="Pan Y."/>
            <person name="Kong K.F."/>
            <person name="Tsang J.S."/>
        </authorList>
    </citation>
    <scope>NUCLEOTIDE SEQUENCE [LARGE SCALE GENOMIC DNA]</scope>
    <source>
        <strain evidence="2 3">MBA4</strain>
        <plasmid evidence="3">Plasmid</plasmid>
    </source>
</reference>
<name>A0A0P0RPF3_9BURK</name>
<protein>
    <submittedName>
        <fullName evidence="2">Uncharacterized protein</fullName>
    </submittedName>
</protein>
<keyword evidence="1" id="KW-0812">Transmembrane</keyword>
<feature type="transmembrane region" description="Helical" evidence="1">
    <location>
        <begin position="21"/>
        <end position="42"/>
    </location>
</feature>
<dbReference type="Proteomes" id="UP000019146">
    <property type="component" value="Plasmid unnamed"/>
</dbReference>
<dbReference type="EMBL" id="CP012748">
    <property type="protein sequence ID" value="ALL70849.1"/>
    <property type="molecule type" value="Genomic_DNA"/>
</dbReference>
<dbReference type="KEGG" id="bcai:K788_0008585"/>
<keyword evidence="2" id="KW-0614">Plasmid</keyword>
<evidence type="ECO:0000313" key="3">
    <source>
        <dbReference type="Proteomes" id="UP000019146"/>
    </source>
</evidence>
<keyword evidence="1" id="KW-0472">Membrane</keyword>
<gene>
    <name evidence="2" type="ORF">K788_0008585</name>
</gene>
<sequence length="43" mass="4875">MGYWASRWRLPHGFVLHALRFGVFAFALAYAICICFALASAIR</sequence>
<proteinExistence type="predicted"/>
<organism evidence="2 3">
    <name type="scientific">Paraburkholderia caribensis MBA4</name>
    <dbReference type="NCBI Taxonomy" id="1323664"/>
    <lineage>
        <taxon>Bacteria</taxon>
        <taxon>Pseudomonadati</taxon>
        <taxon>Pseudomonadota</taxon>
        <taxon>Betaproteobacteria</taxon>
        <taxon>Burkholderiales</taxon>
        <taxon>Burkholderiaceae</taxon>
        <taxon>Paraburkholderia</taxon>
    </lineage>
</organism>
<dbReference type="AlphaFoldDB" id="A0A0P0RPF3"/>
<geneLocation type="plasmid" evidence="3"/>
<evidence type="ECO:0000313" key="2">
    <source>
        <dbReference type="EMBL" id="ALL70849.1"/>
    </source>
</evidence>
<accession>A0A0P0RPF3</accession>